<evidence type="ECO:0000313" key="2">
    <source>
        <dbReference type="Proteomes" id="UP000295662"/>
    </source>
</evidence>
<sequence length="165" mass="18677">MSALYAATLTTFKSQGWHYREVPGMEVIESDFEAHHTKVPLHVQVYGTAHIASVVATASMKVPPSHRLQVAELLMRTNKELNLGNFELDWDSGEVMFRISNIFPPHRYDERILASLVHSTIAEMDRVTPFLGEICNTPKGELLLLRVRDLMKREELLPPVPAEVS</sequence>
<keyword evidence="2" id="KW-1185">Reference proteome</keyword>
<evidence type="ECO:0000313" key="1">
    <source>
        <dbReference type="EMBL" id="TDU69267.1"/>
    </source>
</evidence>
<comment type="caution">
    <text evidence="1">The sequence shown here is derived from an EMBL/GenBank/DDBJ whole genome shotgun (WGS) entry which is preliminary data.</text>
</comment>
<dbReference type="RefSeq" id="WP_133795961.1">
    <property type="nucleotide sequence ID" value="NZ_SOCA01000005.1"/>
</dbReference>
<dbReference type="Proteomes" id="UP000295662">
    <property type="component" value="Unassembled WGS sequence"/>
</dbReference>
<accession>A0A4R7RXJ4</accession>
<name>A0A4R7RXJ4_9BACT</name>
<evidence type="ECO:0008006" key="3">
    <source>
        <dbReference type="Google" id="ProtNLM"/>
    </source>
</evidence>
<gene>
    <name evidence="1" type="ORF">EI77_02915</name>
</gene>
<dbReference type="AlphaFoldDB" id="A0A4R7RXJ4"/>
<reference evidence="1 2" key="1">
    <citation type="submission" date="2019-03" db="EMBL/GenBank/DDBJ databases">
        <title>Genomic Encyclopedia of Archaeal and Bacterial Type Strains, Phase II (KMG-II): from individual species to whole genera.</title>
        <authorList>
            <person name="Goeker M."/>
        </authorList>
    </citation>
    <scope>NUCLEOTIDE SEQUENCE [LARGE SCALE GENOMIC DNA]</scope>
    <source>
        <strain evidence="1 2">ATCC 25309</strain>
    </source>
</reference>
<organism evidence="1 2">
    <name type="scientific">Prosthecobacter fusiformis</name>
    <dbReference type="NCBI Taxonomy" id="48464"/>
    <lineage>
        <taxon>Bacteria</taxon>
        <taxon>Pseudomonadati</taxon>
        <taxon>Verrucomicrobiota</taxon>
        <taxon>Verrucomicrobiia</taxon>
        <taxon>Verrucomicrobiales</taxon>
        <taxon>Verrucomicrobiaceae</taxon>
        <taxon>Prosthecobacter</taxon>
    </lineage>
</organism>
<dbReference type="EMBL" id="SOCA01000005">
    <property type="protein sequence ID" value="TDU69267.1"/>
    <property type="molecule type" value="Genomic_DNA"/>
</dbReference>
<dbReference type="OrthoDB" id="191363at2"/>
<proteinExistence type="predicted"/>
<protein>
    <recommendedName>
        <fullName evidence="3">Sensory transduction regulator</fullName>
    </recommendedName>
</protein>